<dbReference type="AlphaFoldDB" id="A0A3N7HNB7"/>
<keyword evidence="4" id="KW-1185">Reference proteome</keyword>
<dbReference type="GO" id="GO:0006508">
    <property type="term" value="P:proteolysis"/>
    <property type="evidence" value="ECO:0007669"/>
    <property type="project" value="InterPro"/>
</dbReference>
<evidence type="ECO:0000313" key="3">
    <source>
        <dbReference type="EMBL" id="RQP22171.1"/>
    </source>
</evidence>
<reference evidence="3 4" key="2">
    <citation type="submission" date="2018-12" db="EMBL/GenBank/DDBJ databases">
        <title>Rhizobacter gummiphilus sp. nov., a rubber-degrading bacterium isolated from the soil of a botanical garden in Japan.</title>
        <authorList>
            <person name="Shunsuke S.S."/>
        </authorList>
    </citation>
    <scope>NUCLEOTIDE SEQUENCE [LARGE SCALE GENOMIC DNA]</scope>
    <source>
        <strain evidence="3 4">S-16</strain>
    </source>
</reference>
<proteinExistence type="predicted"/>
<dbReference type="EMBL" id="QUSW01000008">
    <property type="protein sequence ID" value="RQP22171.1"/>
    <property type="molecule type" value="Genomic_DNA"/>
</dbReference>
<comment type="caution">
    <text evidence="3">The sequence shown here is derived from an EMBL/GenBank/DDBJ whole genome shotgun (WGS) entry which is preliminary data.</text>
</comment>
<dbReference type="SUPFAM" id="SSF53474">
    <property type="entry name" value="alpha/beta-Hydrolases"/>
    <property type="match status" value="1"/>
</dbReference>
<dbReference type="GO" id="GO:0004252">
    <property type="term" value="F:serine-type endopeptidase activity"/>
    <property type="evidence" value="ECO:0007669"/>
    <property type="project" value="TreeGrafter"/>
</dbReference>
<protein>
    <submittedName>
        <fullName evidence="3">S9 family peptidase</fullName>
    </submittedName>
</protein>
<evidence type="ECO:0000259" key="2">
    <source>
        <dbReference type="Pfam" id="PF00326"/>
    </source>
</evidence>
<dbReference type="Proteomes" id="UP000267464">
    <property type="component" value="Unassembled WGS sequence"/>
</dbReference>
<evidence type="ECO:0000313" key="4">
    <source>
        <dbReference type="Proteomes" id="UP000267464"/>
    </source>
</evidence>
<dbReference type="Gene3D" id="3.40.50.1820">
    <property type="entry name" value="alpha/beta hydrolase"/>
    <property type="match status" value="1"/>
</dbReference>
<keyword evidence="1" id="KW-0378">Hydrolase</keyword>
<dbReference type="SUPFAM" id="SSF82171">
    <property type="entry name" value="DPP6 N-terminal domain-like"/>
    <property type="match status" value="1"/>
</dbReference>
<dbReference type="PANTHER" id="PTHR42776:SF27">
    <property type="entry name" value="DIPEPTIDYL PEPTIDASE FAMILY MEMBER 6"/>
    <property type="match status" value="1"/>
</dbReference>
<dbReference type="InterPro" id="IPR029058">
    <property type="entry name" value="AB_hydrolase_fold"/>
</dbReference>
<sequence length="683" mass="75368">MRVLKAQQPKNIKEDRFMTTFWRHRAWMAAAAVLMLALGAGAARAEPIPAEVFARKPAIDSVVPSPSGKRLAIIMFGPEGYRRLAVMDLDPIGAARVVASYDNANVNLVRWVSDDRLVYDASQEGVQIREGGAGTFAVNHDGSAPRQLIAWQRSTGSAGSGIQSHVLPFGWFLHSATDDGSGDVFVFKLVKDHVGDIKEFQLARLSTTTGRLQSLALGMPEGARRWMLDAAREPRVIVSHKDGRAKVFWRDGQEKGWRELADFDPLNSGFEPELVTKDGKLLVAAIAKDDRTGLFTLDPATGKIDPDPVLAINGFDLNPGLKLDSQTQNLVGMYFTADRPMSYWFDSGLQRIQRALDATLPQRSNHILCGRCESARFLVVHSASDRQPGEFLLFDREKNSLQPIGASRPWIKEETQGRRTFHRFKARDGLEVPVYVTHPSDATAKQPLPAVLLVHGGPFLRGTSLGWHEQAQFLASRGYRVIEPEFRGSTGYGRQLFRAGWKQWGQAMQNDLADAVQWAAAEGLVDASKVCIMGASYGGYAALMGPIVHPGVYQCAISLAGVTDIQLLYELIESDASESAKKYSMPVLIGDPVKDSALLPTISPLQRAAEIKVPVLLAHGWLDRRVPYAHAKEFFDAARKAGVAIEKVDYKEEGHGLMLAEDRADYYRRVEKFLEQSLRGPAK</sequence>
<name>A0A3N7HNB7_9BURK</name>
<reference evidence="3 4" key="1">
    <citation type="submission" date="2018-08" db="EMBL/GenBank/DDBJ databases">
        <authorList>
            <person name="Khan S.A."/>
            <person name="Jeon C.O."/>
            <person name="Chun B.H."/>
            <person name="Jeong S.E."/>
        </authorList>
    </citation>
    <scope>NUCLEOTIDE SEQUENCE [LARGE SCALE GENOMIC DNA]</scope>
    <source>
        <strain evidence="3 4">S-16</strain>
    </source>
</reference>
<dbReference type="PANTHER" id="PTHR42776">
    <property type="entry name" value="SERINE PEPTIDASE S9 FAMILY MEMBER"/>
    <property type="match status" value="1"/>
</dbReference>
<evidence type="ECO:0000256" key="1">
    <source>
        <dbReference type="ARBA" id="ARBA00022801"/>
    </source>
</evidence>
<accession>A0A3N7HNB7</accession>
<gene>
    <name evidence="3" type="ORF">DZC73_24540</name>
</gene>
<feature type="domain" description="Peptidase S9 prolyl oligopeptidase catalytic" evidence="2">
    <location>
        <begin position="470"/>
        <end position="678"/>
    </location>
</feature>
<dbReference type="Pfam" id="PF00326">
    <property type="entry name" value="Peptidase_S9"/>
    <property type="match status" value="1"/>
</dbReference>
<dbReference type="InterPro" id="IPR001375">
    <property type="entry name" value="Peptidase_S9_cat"/>
</dbReference>
<organism evidence="3 4">
    <name type="scientific">Piscinibacter terrae</name>
    <dbReference type="NCBI Taxonomy" id="2496871"/>
    <lineage>
        <taxon>Bacteria</taxon>
        <taxon>Pseudomonadati</taxon>
        <taxon>Pseudomonadota</taxon>
        <taxon>Betaproteobacteria</taxon>
        <taxon>Burkholderiales</taxon>
        <taxon>Sphaerotilaceae</taxon>
        <taxon>Piscinibacter</taxon>
    </lineage>
</organism>